<keyword evidence="15" id="KW-1185">Reference proteome</keyword>
<proteinExistence type="inferred from homology"/>
<keyword evidence="8" id="KW-0458">Lysosome</keyword>
<protein>
    <recommendedName>
        <fullName evidence="9">Membrane protein BRI3</fullName>
    </recommendedName>
    <alternativeName>
        <fullName evidence="10">Brain protein I3</fullName>
    </alternativeName>
</protein>
<evidence type="ECO:0000256" key="10">
    <source>
        <dbReference type="ARBA" id="ARBA00035449"/>
    </source>
</evidence>
<feature type="region of interest" description="Disordered" evidence="12">
    <location>
        <begin position="1"/>
        <end position="56"/>
    </location>
</feature>
<comment type="subunit">
    <text evidence="11">Interacts with BRI3BP. Interacts with MGAT1 and IFITM3.</text>
</comment>
<dbReference type="InterPro" id="IPR019317">
    <property type="entry name" value="BRI3"/>
</dbReference>
<evidence type="ECO:0000313" key="14">
    <source>
        <dbReference type="EMBL" id="KAJ3652589.1"/>
    </source>
</evidence>
<evidence type="ECO:0000256" key="2">
    <source>
        <dbReference type="ARBA" id="ARBA00004556"/>
    </source>
</evidence>
<evidence type="ECO:0000256" key="12">
    <source>
        <dbReference type="SAM" id="MobiDB-lite"/>
    </source>
</evidence>
<dbReference type="PANTHER" id="PTHR13551">
    <property type="entry name" value="BRAIN PROTEIN I3"/>
    <property type="match status" value="1"/>
</dbReference>
<reference evidence="14" key="1">
    <citation type="journal article" date="2023" name="G3 (Bethesda)">
        <title>Whole genome assemblies of Zophobas morio and Tenebrio molitor.</title>
        <authorList>
            <person name="Kaur S."/>
            <person name="Stinson S.A."/>
            <person name="diCenzo G.C."/>
        </authorList>
    </citation>
    <scope>NUCLEOTIDE SEQUENCE</scope>
    <source>
        <strain evidence="14">QUZm001</strain>
    </source>
</reference>
<evidence type="ECO:0000256" key="5">
    <source>
        <dbReference type="ARBA" id="ARBA00022692"/>
    </source>
</evidence>
<evidence type="ECO:0000256" key="8">
    <source>
        <dbReference type="ARBA" id="ARBA00023228"/>
    </source>
</evidence>
<evidence type="ECO:0000313" key="15">
    <source>
        <dbReference type="Proteomes" id="UP001168821"/>
    </source>
</evidence>
<dbReference type="GO" id="GO:0005765">
    <property type="term" value="C:lysosomal membrane"/>
    <property type="evidence" value="ECO:0007669"/>
    <property type="project" value="UniProtKB-SubCell"/>
</dbReference>
<dbReference type="EMBL" id="JALNTZ010000005">
    <property type="protein sequence ID" value="KAJ3652589.1"/>
    <property type="molecule type" value="Genomic_DNA"/>
</dbReference>
<comment type="similarity">
    <text evidence="3">Belongs to the BRI3 family.</text>
</comment>
<evidence type="ECO:0000256" key="7">
    <source>
        <dbReference type="ARBA" id="ARBA00023136"/>
    </source>
</evidence>
<evidence type="ECO:0000256" key="13">
    <source>
        <dbReference type="SAM" id="Phobius"/>
    </source>
</evidence>
<evidence type="ECO:0000256" key="4">
    <source>
        <dbReference type="ARBA" id="ARBA00022490"/>
    </source>
</evidence>
<name>A0AA38IEF0_9CUCU</name>
<organism evidence="14 15">
    <name type="scientific">Zophobas morio</name>
    <dbReference type="NCBI Taxonomy" id="2755281"/>
    <lineage>
        <taxon>Eukaryota</taxon>
        <taxon>Metazoa</taxon>
        <taxon>Ecdysozoa</taxon>
        <taxon>Arthropoda</taxon>
        <taxon>Hexapoda</taxon>
        <taxon>Insecta</taxon>
        <taxon>Pterygota</taxon>
        <taxon>Neoptera</taxon>
        <taxon>Endopterygota</taxon>
        <taxon>Coleoptera</taxon>
        <taxon>Polyphaga</taxon>
        <taxon>Cucujiformia</taxon>
        <taxon>Tenebrionidae</taxon>
        <taxon>Zophobas</taxon>
    </lineage>
</organism>
<keyword evidence="4" id="KW-0963">Cytoplasm</keyword>
<comment type="subcellular location">
    <subcellularLocation>
        <location evidence="2">Cytoplasm</location>
        <location evidence="2">Perinuclear region</location>
    </subcellularLocation>
    <subcellularLocation>
        <location evidence="1">Lysosome membrane</location>
        <topology evidence="1">Multi-pass membrane protein</topology>
    </subcellularLocation>
</comment>
<dbReference type="GO" id="GO:0048471">
    <property type="term" value="C:perinuclear region of cytoplasm"/>
    <property type="evidence" value="ECO:0007669"/>
    <property type="project" value="UniProtKB-SubCell"/>
</dbReference>
<feature type="transmembrane region" description="Helical" evidence="13">
    <location>
        <begin position="89"/>
        <end position="112"/>
    </location>
</feature>
<comment type="caution">
    <text evidence="14">The sequence shown here is derived from an EMBL/GenBank/DDBJ whole genome shotgun (WGS) entry which is preliminary data.</text>
</comment>
<dbReference type="AlphaFoldDB" id="A0AA38IEF0"/>
<dbReference type="Proteomes" id="UP001168821">
    <property type="component" value="Unassembled WGS sequence"/>
</dbReference>
<sequence length="125" mass="14000">MEKHEVPPPYNHPTNYDPYNQPQAHFQNQQQFHPQQQYHPQQNFQQQPPSVISTPPVVQPHLTQVTVNTAAASGGGSCPVCHVGHFESSFTLCGWLCCIFCFPVGIICCLCMRKKECSHCGFSVS</sequence>
<keyword evidence="5 13" id="KW-0812">Transmembrane</keyword>
<keyword evidence="6 13" id="KW-1133">Transmembrane helix</keyword>
<feature type="compositionally biased region" description="Low complexity" evidence="12">
    <location>
        <begin position="20"/>
        <end position="49"/>
    </location>
</feature>
<evidence type="ECO:0000256" key="6">
    <source>
        <dbReference type="ARBA" id="ARBA00022989"/>
    </source>
</evidence>
<gene>
    <name evidence="14" type="ORF">Zmor_018541</name>
</gene>
<evidence type="ECO:0000256" key="3">
    <source>
        <dbReference type="ARBA" id="ARBA00008090"/>
    </source>
</evidence>
<keyword evidence="7 13" id="KW-0472">Membrane</keyword>
<evidence type="ECO:0000256" key="1">
    <source>
        <dbReference type="ARBA" id="ARBA00004155"/>
    </source>
</evidence>
<evidence type="ECO:0000256" key="9">
    <source>
        <dbReference type="ARBA" id="ARBA00035284"/>
    </source>
</evidence>
<evidence type="ECO:0000256" key="11">
    <source>
        <dbReference type="ARBA" id="ARBA00046593"/>
    </source>
</evidence>
<dbReference type="PANTHER" id="PTHR13551:SF1">
    <property type="entry name" value="MEMBRANE PROTEIN BRI3"/>
    <property type="match status" value="1"/>
</dbReference>
<accession>A0AA38IEF0</accession>
<dbReference type="Pfam" id="PF10164">
    <property type="entry name" value="BRI3"/>
    <property type="match status" value="1"/>
</dbReference>